<dbReference type="Gene3D" id="2.60.120.10">
    <property type="entry name" value="Jelly Rolls"/>
    <property type="match status" value="1"/>
</dbReference>
<evidence type="ECO:0000313" key="3">
    <source>
        <dbReference type="Proteomes" id="UP000076962"/>
    </source>
</evidence>
<comment type="caution">
    <text evidence="2">The sequence shown here is derived from an EMBL/GenBank/DDBJ whole genome shotgun (WGS) entry which is preliminary data.</text>
</comment>
<dbReference type="InterPro" id="IPR011051">
    <property type="entry name" value="RmlC_Cupin_sf"/>
</dbReference>
<evidence type="ECO:0000313" key="2">
    <source>
        <dbReference type="EMBL" id="OAD19450.1"/>
    </source>
</evidence>
<dbReference type="Proteomes" id="UP000076962">
    <property type="component" value="Unassembled WGS sequence"/>
</dbReference>
<name>A0A176RUM5_9GAMM</name>
<protein>
    <submittedName>
        <fullName evidence="2">Cupin 2 conserved barrel domain protein</fullName>
    </submittedName>
</protein>
<dbReference type="PATRIC" id="fig|1003181.4.peg.6484"/>
<dbReference type="InterPro" id="IPR014710">
    <property type="entry name" value="RmlC-like_jellyroll"/>
</dbReference>
<keyword evidence="3" id="KW-1185">Reference proteome</keyword>
<dbReference type="Pfam" id="PF07883">
    <property type="entry name" value="Cupin_2"/>
    <property type="match status" value="1"/>
</dbReference>
<dbReference type="AlphaFoldDB" id="A0A176RUM5"/>
<feature type="domain" description="Cupin type-2" evidence="1">
    <location>
        <begin position="3"/>
        <end position="60"/>
    </location>
</feature>
<reference evidence="2 3" key="1">
    <citation type="submission" date="2016-05" db="EMBL/GenBank/DDBJ databases">
        <title>Single-cell genome of chain-forming Candidatus Thiomargarita nelsonii and comparison to other large sulfur-oxidizing bacteria.</title>
        <authorList>
            <person name="Winkel M."/>
            <person name="Salman V."/>
            <person name="Woyke T."/>
            <person name="Schulz-Vogt H."/>
            <person name="Richter M."/>
            <person name="Flood B."/>
            <person name="Bailey J."/>
            <person name="Amann R."/>
            <person name="Mussmann M."/>
        </authorList>
    </citation>
    <scope>NUCLEOTIDE SEQUENCE [LARGE SCALE GENOMIC DNA]</scope>
    <source>
        <strain evidence="2 3">THI036</strain>
    </source>
</reference>
<organism evidence="2 3">
    <name type="scientific">Candidatus Thiomargarita nelsonii</name>
    <dbReference type="NCBI Taxonomy" id="1003181"/>
    <lineage>
        <taxon>Bacteria</taxon>
        <taxon>Pseudomonadati</taxon>
        <taxon>Pseudomonadota</taxon>
        <taxon>Gammaproteobacteria</taxon>
        <taxon>Thiotrichales</taxon>
        <taxon>Thiotrichaceae</taxon>
        <taxon>Thiomargarita</taxon>
    </lineage>
</organism>
<dbReference type="EMBL" id="LUTY01002797">
    <property type="protein sequence ID" value="OAD19450.1"/>
    <property type="molecule type" value="Genomic_DNA"/>
</dbReference>
<dbReference type="SUPFAM" id="SSF51182">
    <property type="entry name" value="RmlC-like cupins"/>
    <property type="match status" value="1"/>
</dbReference>
<sequence length="98" mass="10890">MIRIPANEGYTFTHKHRQQEEVYIVIEGNGVILIDKEIIDIKKGDIVRVSPASKRALKANDSGILIICSGAIPMGYPKNPNARYLIDDGIPDYDDIPP</sequence>
<accession>A0A176RUM5</accession>
<evidence type="ECO:0000259" key="1">
    <source>
        <dbReference type="Pfam" id="PF07883"/>
    </source>
</evidence>
<proteinExistence type="predicted"/>
<dbReference type="InterPro" id="IPR013096">
    <property type="entry name" value="Cupin_2"/>
</dbReference>
<gene>
    <name evidence="2" type="ORF">THIOM_004913</name>
</gene>